<keyword evidence="4" id="KW-0132">Cell division</keyword>
<keyword evidence="5 7" id="KW-0175">Coiled coil</keyword>
<keyword evidence="3" id="KW-0963">Cytoplasm</keyword>
<keyword evidence="9" id="KW-1185">Reference proteome</keyword>
<dbReference type="Proteomes" id="UP000095255">
    <property type="component" value="Unassembled WGS sequence"/>
</dbReference>
<evidence type="ECO:0000256" key="6">
    <source>
        <dbReference type="ARBA" id="ARBA00023306"/>
    </source>
</evidence>
<protein>
    <recommendedName>
        <fullName evidence="10">Septum formation initiator</fullName>
    </recommendedName>
</protein>
<evidence type="ECO:0000256" key="5">
    <source>
        <dbReference type="ARBA" id="ARBA00023054"/>
    </source>
</evidence>
<dbReference type="OrthoDB" id="9815492at2"/>
<dbReference type="InterPro" id="IPR007793">
    <property type="entry name" value="DivIVA_fam"/>
</dbReference>
<reference evidence="8 9" key="1">
    <citation type="submission" date="2016-09" db="EMBL/GenBank/DDBJ databases">
        <title>Desulfuribacillus arsenicus sp. nov., an obligately anaerobic, dissimilatory arsenic- and antimonate-reducing bacterium isolated from anoxic sediments.</title>
        <authorList>
            <person name="Abin C.A."/>
            <person name="Hollibaugh J.T."/>
        </authorList>
    </citation>
    <scope>NUCLEOTIDE SEQUENCE [LARGE SCALE GENOMIC DNA]</scope>
    <source>
        <strain evidence="8 9">MLFW-2</strain>
    </source>
</reference>
<dbReference type="Pfam" id="PF05103">
    <property type="entry name" value="DivIVA"/>
    <property type="match status" value="1"/>
</dbReference>
<organism evidence="8 9">
    <name type="scientific">Desulfuribacillus stibiiarsenatis</name>
    <dbReference type="NCBI Taxonomy" id="1390249"/>
    <lineage>
        <taxon>Bacteria</taxon>
        <taxon>Bacillati</taxon>
        <taxon>Bacillota</taxon>
        <taxon>Desulfuribacillia</taxon>
        <taxon>Desulfuribacillales</taxon>
        <taxon>Desulfuribacillaceae</taxon>
        <taxon>Desulfuribacillus</taxon>
    </lineage>
</organism>
<dbReference type="GO" id="GO:0005737">
    <property type="term" value="C:cytoplasm"/>
    <property type="evidence" value="ECO:0007669"/>
    <property type="project" value="UniProtKB-SubCell"/>
</dbReference>
<evidence type="ECO:0008006" key="10">
    <source>
        <dbReference type="Google" id="ProtNLM"/>
    </source>
</evidence>
<evidence type="ECO:0000256" key="4">
    <source>
        <dbReference type="ARBA" id="ARBA00022618"/>
    </source>
</evidence>
<dbReference type="Gene3D" id="6.10.250.660">
    <property type="match status" value="1"/>
</dbReference>
<dbReference type="EMBL" id="MJAT01000036">
    <property type="protein sequence ID" value="OEH84725.1"/>
    <property type="molecule type" value="Genomic_DNA"/>
</dbReference>
<evidence type="ECO:0000256" key="7">
    <source>
        <dbReference type="SAM" id="Coils"/>
    </source>
</evidence>
<dbReference type="STRING" id="1390249.BHU72_07770"/>
<proteinExistence type="inferred from homology"/>
<feature type="coiled-coil region" evidence="7">
    <location>
        <begin position="29"/>
        <end position="138"/>
    </location>
</feature>
<gene>
    <name evidence="8" type="ORF">BHU72_07770</name>
</gene>
<comment type="subcellular location">
    <subcellularLocation>
        <location evidence="1">Cytoplasm</location>
    </subcellularLocation>
</comment>
<evidence type="ECO:0000256" key="2">
    <source>
        <dbReference type="ARBA" id="ARBA00009008"/>
    </source>
</evidence>
<dbReference type="PANTHER" id="PTHR35794:SF2">
    <property type="entry name" value="CELL DIVISION PROTEIN DIVIVA"/>
    <property type="match status" value="1"/>
</dbReference>
<dbReference type="InterPro" id="IPR019933">
    <property type="entry name" value="DivIVA_domain"/>
</dbReference>
<dbReference type="PANTHER" id="PTHR35794">
    <property type="entry name" value="CELL DIVISION PROTEIN DIVIVA"/>
    <property type="match status" value="1"/>
</dbReference>
<accession>A0A1E5L3K5</accession>
<evidence type="ECO:0000313" key="8">
    <source>
        <dbReference type="EMBL" id="OEH84725.1"/>
    </source>
</evidence>
<evidence type="ECO:0000256" key="1">
    <source>
        <dbReference type="ARBA" id="ARBA00004496"/>
    </source>
</evidence>
<comment type="similarity">
    <text evidence="2">Belongs to the DivIVA family.</text>
</comment>
<dbReference type="NCBIfam" id="TIGR03544">
    <property type="entry name" value="DivI1A_domain"/>
    <property type="match status" value="1"/>
</dbReference>
<name>A0A1E5L3K5_9FIRM</name>
<comment type="caution">
    <text evidence="8">The sequence shown here is derived from an EMBL/GenBank/DDBJ whole genome shotgun (WGS) entry which is preliminary data.</text>
</comment>
<dbReference type="AlphaFoldDB" id="A0A1E5L3K5"/>
<dbReference type="RefSeq" id="WP_069702824.1">
    <property type="nucleotide sequence ID" value="NZ_MJAT01000036.1"/>
</dbReference>
<dbReference type="GO" id="GO:0051301">
    <property type="term" value="P:cell division"/>
    <property type="evidence" value="ECO:0007669"/>
    <property type="project" value="UniProtKB-KW"/>
</dbReference>
<evidence type="ECO:0000256" key="3">
    <source>
        <dbReference type="ARBA" id="ARBA00022490"/>
    </source>
</evidence>
<sequence length="162" mass="18749">MALTPLDISNKDFSRALRGYDIDEVNEFLDHVIKDFEALIKENRQLNDKLATLEEKQSHFEKLEDNLKKTIVVAHETSEEVRGNAKKEAKLIIREAEKNADRIINEAVMKSHKSMMEVQDLKNQAKVYRIRLKSLIEAQLELIDSGDWDDLDRIGANQEDND</sequence>
<evidence type="ECO:0000313" key="9">
    <source>
        <dbReference type="Proteomes" id="UP000095255"/>
    </source>
</evidence>
<keyword evidence="6" id="KW-0131">Cell cycle</keyword>